<accession>A0AAX1Q7Z4</accession>
<dbReference type="Proteomes" id="UP000250174">
    <property type="component" value="Unassembled WGS sequence"/>
</dbReference>
<feature type="transmembrane region" description="Helical" evidence="9">
    <location>
        <begin position="119"/>
        <end position="136"/>
    </location>
</feature>
<feature type="transmembrane region" description="Helical" evidence="9">
    <location>
        <begin position="193"/>
        <end position="216"/>
    </location>
</feature>
<dbReference type="RefSeq" id="WP_113765788.1">
    <property type="nucleotide sequence ID" value="NZ_LVYK01000036.1"/>
</dbReference>
<feature type="transmembrane region" description="Helical" evidence="9">
    <location>
        <begin position="143"/>
        <end position="160"/>
    </location>
</feature>
<organism evidence="11 12">
    <name type="scientific">Priestia endophytica</name>
    <dbReference type="NCBI Taxonomy" id="135735"/>
    <lineage>
        <taxon>Bacteria</taxon>
        <taxon>Bacillati</taxon>
        <taxon>Bacillota</taxon>
        <taxon>Bacilli</taxon>
        <taxon>Bacillales</taxon>
        <taxon>Bacillaceae</taxon>
        <taxon>Priestia</taxon>
    </lineage>
</organism>
<keyword evidence="7" id="KW-0067">ATP-binding</keyword>
<geneLocation type="plasmid" evidence="11">
    <name>pBEH1</name>
</geneLocation>
<comment type="catalytic activity">
    <reaction evidence="1">
        <text>ATP + protein L-histidine = ADP + protein N-phospho-L-histidine.</text>
        <dbReference type="EC" id="2.7.13.3"/>
    </reaction>
</comment>
<evidence type="ECO:0000256" key="3">
    <source>
        <dbReference type="ARBA" id="ARBA00022553"/>
    </source>
</evidence>
<comment type="caution">
    <text evidence="11">The sequence shown here is derived from an EMBL/GenBank/DDBJ whole genome shotgun (WGS) entry which is preliminary data.</text>
</comment>
<evidence type="ECO:0000259" key="10">
    <source>
        <dbReference type="PROSITE" id="PS50109"/>
    </source>
</evidence>
<name>A0AAX1Q7Z4_9BACI</name>
<dbReference type="InterPro" id="IPR004358">
    <property type="entry name" value="Sig_transdc_His_kin-like_C"/>
</dbReference>
<evidence type="ECO:0000256" key="6">
    <source>
        <dbReference type="ARBA" id="ARBA00022777"/>
    </source>
</evidence>
<evidence type="ECO:0000256" key="5">
    <source>
        <dbReference type="ARBA" id="ARBA00022741"/>
    </source>
</evidence>
<gene>
    <name evidence="11" type="ORF">A3864_15980</name>
</gene>
<dbReference type="PRINTS" id="PR00344">
    <property type="entry name" value="BCTRLSENSOR"/>
</dbReference>
<evidence type="ECO:0000256" key="1">
    <source>
        <dbReference type="ARBA" id="ARBA00000085"/>
    </source>
</evidence>
<keyword evidence="9" id="KW-1133">Transmembrane helix</keyword>
<evidence type="ECO:0000313" key="11">
    <source>
        <dbReference type="EMBL" id="RAS75493.1"/>
    </source>
</evidence>
<keyword evidence="4" id="KW-0808">Transferase</keyword>
<dbReference type="InterPro" id="IPR050736">
    <property type="entry name" value="Sensor_HK_Regulatory"/>
</dbReference>
<dbReference type="Pfam" id="PF02518">
    <property type="entry name" value="HATPase_c"/>
    <property type="match status" value="1"/>
</dbReference>
<keyword evidence="11" id="KW-0614">Plasmid</keyword>
<keyword evidence="5" id="KW-0547">Nucleotide-binding</keyword>
<dbReference type="SUPFAM" id="SSF55874">
    <property type="entry name" value="ATPase domain of HSP90 chaperone/DNA topoisomerase II/histidine kinase"/>
    <property type="match status" value="1"/>
</dbReference>
<keyword evidence="9" id="KW-0812">Transmembrane</keyword>
<feature type="transmembrane region" description="Helical" evidence="9">
    <location>
        <begin position="54"/>
        <end position="80"/>
    </location>
</feature>
<evidence type="ECO:0000256" key="7">
    <source>
        <dbReference type="ARBA" id="ARBA00022840"/>
    </source>
</evidence>
<dbReference type="SUPFAM" id="SSF47384">
    <property type="entry name" value="Homodimeric domain of signal transducing histidine kinase"/>
    <property type="match status" value="1"/>
</dbReference>
<dbReference type="InterPro" id="IPR003661">
    <property type="entry name" value="HisK_dim/P_dom"/>
</dbReference>
<dbReference type="SMART" id="SM00387">
    <property type="entry name" value="HATPase_c"/>
    <property type="match status" value="1"/>
</dbReference>
<evidence type="ECO:0000313" key="12">
    <source>
        <dbReference type="Proteomes" id="UP000250174"/>
    </source>
</evidence>
<feature type="transmembrane region" description="Helical" evidence="9">
    <location>
        <begin position="92"/>
        <end position="113"/>
    </location>
</feature>
<keyword evidence="8" id="KW-0902">Two-component regulatory system</keyword>
<dbReference type="GO" id="GO:0005524">
    <property type="term" value="F:ATP binding"/>
    <property type="evidence" value="ECO:0007669"/>
    <property type="project" value="UniProtKB-KW"/>
</dbReference>
<feature type="domain" description="Histidine kinase" evidence="10">
    <location>
        <begin position="242"/>
        <end position="443"/>
    </location>
</feature>
<feature type="transmembrane region" description="Helical" evidence="9">
    <location>
        <begin position="12"/>
        <end position="34"/>
    </location>
</feature>
<evidence type="ECO:0000256" key="4">
    <source>
        <dbReference type="ARBA" id="ARBA00022679"/>
    </source>
</evidence>
<dbReference type="GO" id="GO:0000155">
    <property type="term" value="F:phosphorelay sensor kinase activity"/>
    <property type="evidence" value="ECO:0007669"/>
    <property type="project" value="InterPro"/>
</dbReference>
<dbReference type="Gene3D" id="1.10.287.130">
    <property type="match status" value="1"/>
</dbReference>
<dbReference type="PROSITE" id="PS50109">
    <property type="entry name" value="HIS_KIN"/>
    <property type="match status" value="1"/>
</dbReference>
<keyword evidence="9" id="KW-0472">Membrane</keyword>
<protein>
    <recommendedName>
        <fullName evidence="2">histidine kinase</fullName>
        <ecNumber evidence="2">2.7.13.3</ecNumber>
    </recommendedName>
</protein>
<dbReference type="InterPro" id="IPR003594">
    <property type="entry name" value="HATPase_dom"/>
</dbReference>
<dbReference type="PANTHER" id="PTHR43711">
    <property type="entry name" value="TWO-COMPONENT HISTIDINE KINASE"/>
    <property type="match status" value="1"/>
</dbReference>
<evidence type="ECO:0000256" key="2">
    <source>
        <dbReference type="ARBA" id="ARBA00012438"/>
    </source>
</evidence>
<dbReference type="InterPro" id="IPR036097">
    <property type="entry name" value="HisK_dim/P_sf"/>
</dbReference>
<dbReference type="InterPro" id="IPR036890">
    <property type="entry name" value="HATPase_C_sf"/>
</dbReference>
<dbReference type="InterPro" id="IPR005467">
    <property type="entry name" value="His_kinase_dom"/>
</dbReference>
<dbReference type="Gene3D" id="3.30.565.10">
    <property type="entry name" value="Histidine kinase-like ATPase, C-terminal domain"/>
    <property type="match status" value="1"/>
</dbReference>
<proteinExistence type="predicted"/>
<keyword evidence="3" id="KW-0597">Phosphoprotein</keyword>
<dbReference type="PANTHER" id="PTHR43711:SF31">
    <property type="entry name" value="HISTIDINE KINASE"/>
    <property type="match status" value="1"/>
</dbReference>
<dbReference type="CDD" id="cd00082">
    <property type="entry name" value="HisKA"/>
    <property type="match status" value="1"/>
</dbReference>
<evidence type="ECO:0000256" key="8">
    <source>
        <dbReference type="ARBA" id="ARBA00023012"/>
    </source>
</evidence>
<dbReference type="Pfam" id="PF00512">
    <property type="entry name" value="HisKA"/>
    <property type="match status" value="1"/>
</dbReference>
<sequence>MFKKNRGKKIMWIWITLSLILICVGIVMPFGLNVEQRGLENLMINMEKNPNGNTLLILAFAVVASNTIHALPIYLGTILLGNEIGELLNRNWVKIIIPLFLIPSIYIVINTFTAFKPHFGTPALLILLFIILTPFFEKRQLGFFMRSIILIHLLFGVQWLDEVPFLTQYGFGHGPISSKVKQWAIEMSFNQTLSLYAIVLCSIFIVNAFILTGYMVRWKIIQEFHQIELEALEARSNKEALNLVHDLKTPLASMEGLISLISLYNNHPKVGEYCHNITLSINSMNKMISEILYNNHMSTCSLKELVDYILSSRLSGTDKKINLELPDKSEDIMISINKIRITRAIVNLINNAFDAIKDTPEGKVTIKTKVQGDQLLLGVSDNGVGISTKERDRIWQAGYSTKHQSGIGLSFVYQVAKEHNGKVSVESSSGQETVFWIHLLGGLDNENSSH</sequence>
<keyword evidence="6" id="KW-0418">Kinase</keyword>
<dbReference type="EMBL" id="LVYK01000036">
    <property type="protein sequence ID" value="RAS75493.1"/>
    <property type="molecule type" value="Genomic_DNA"/>
</dbReference>
<reference evidence="11 12" key="1">
    <citation type="submission" date="2016-03" db="EMBL/GenBank/DDBJ databases">
        <title>Comparison of Bacillus endophyticus and B. anthracis characteristics using whole genome sequence analysis and microbiological techniques.</title>
        <authorList>
            <person name="Lekota K.E."/>
            <person name="Mafofo J."/>
            <person name="Rees J."/>
            <person name="Muchadeyi F.C."/>
            <person name="Madoroba E."/>
            <person name="Van Heerden H."/>
        </authorList>
    </citation>
    <scope>NUCLEOTIDE SEQUENCE [LARGE SCALE GENOMIC DNA]</scope>
    <source>
        <strain evidence="11 12">3631_10C</strain>
        <plasmid evidence="11">pBEH1</plasmid>
    </source>
</reference>
<dbReference type="AlphaFoldDB" id="A0AAX1Q7Z4"/>
<dbReference type="EC" id="2.7.13.3" evidence="2"/>
<evidence type="ECO:0000256" key="9">
    <source>
        <dbReference type="SAM" id="Phobius"/>
    </source>
</evidence>